<gene>
    <name evidence="1" type="ORF">A2822_00355</name>
</gene>
<dbReference type="Proteomes" id="UP000178774">
    <property type="component" value="Unassembled WGS sequence"/>
</dbReference>
<evidence type="ECO:0000313" key="2">
    <source>
        <dbReference type="Proteomes" id="UP000178774"/>
    </source>
</evidence>
<comment type="caution">
    <text evidence="1">The sequence shown here is derived from an EMBL/GenBank/DDBJ whole genome shotgun (WGS) entry which is preliminary data.</text>
</comment>
<organism evidence="1 2">
    <name type="scientific">Candidatus Staskawiczbacteria bacterium RIFCSPHIGHO2_01_FULL_41_41</name>
    <dbReference type="NCBI Taxonomy" id="1802203"/>
    <lineage>
        <taxon>Bacteria</taxon>
        <taxon>Candidatus Staskawicziibacteriota</taxon>
    </lineage>
</organism>
<evidence type="ECO:0008006" key="3">
    <source>
        <dbReference type="Google" id="ProtNLM"/>
    </source>
</evidence>
<sequence length="126" mass="14092">MESQEPVSPLMSVLFEEYHDGIVLELHQEEIKGAELLAKLRDFFTFIANSESKKSVTIDLSGVMAVEPAFWEVVRLFRLQLCISGRRFKFAAPAGMVLESFHQYLGKSGIELEAAVAPITYISKPA</sequence>
<name>A0A1G2HRM6_9BACT</name>
<reference evidence="1 2" key="1">
    <citation type="journal article" date="2016" name="Nat. Commun.">
        <title>Thousands of microbial genomes shed light on interconnected biogeochemical processes in an aquifer system.</title>
        <authorList>
            <person name="Anantharaman K."/>
            <person name="Brown C.T."/>
            <person name="Hug L.A."/>
            <person name="Sharon I."/>
            <person name="Castelle C.J."/>
            <person name="Probst A.J."/>
            <person name="Thomas B.C."/>
            <person name="Singh A."/>
            <person name="Wilkins M.J."/>
            <person name="Karaoz U."/>
            <person name="Brodie E.L."/>
            <person name="Williams K.H."/>
            <person name="Hubbard S.S."/>
            <person name="Banfield J.F."/>
        </authorList>
    </citation>
    <scope>NUCLEOTIDE SEQUENCE [LARGE SCALE GENOMIC DNA]</scope>
</reference>
<dbReference type="AlphaFoldDB" id="A0A1G2HRM6"/>
<dbReference type="EMBL" id="MHOP01000028">
    <property type="protein sequence ID" value="OGZ65127.1"/>
    <property type="molecule type" value="Genomic_DNA"/>
</dbReference>
<evidence type="ECO:0000313" key="1">
    <source>
        <dbReference type="EMBL" id="OGZ65127.1"/>
    </source>
</evidence>
<protein>
    <recommendedName>
        <fullName evidence="3">STAS domain-containing protein</fullName>
    </recommendedName>
</protein>
<proteinExistence type="predicted"/>
<accession>A0A1G2HRM6</accession>